<dbReference type="OrthoDB" id="894245at2"/>
<dbReference type="EMBL" id="VKKY01000001">
    <property type="protein sequence ID" value="KAA3439984.1"/>
    <property type="molecule type" value="Genomic_DNA"/>
</dbReference>
<protein>
    <submittedName>
        <fullName evidence="2">Uncharacterized protein</fullName>
    </submittedName>
</protein>
<accession>A0A5B6TH27</accession>
<feature type="signal peptide" evidence="1">
    <location>
        <begin position="1"/>
        <end position="21"/>
    </location>
</feature>
<dbReference type="Proteomes" id="UP000324133">
    <property type="component" value="Unassembled WGS sequence"/>
</dbReference>
<keyword evidence="1" id="KW-0732">Signal</keyword>
<comment type="caution">
    <text evidence="2">The sequence shown here is derived from an EMBL/GenBank/DDBJ whole genome shotgun (WGS) entry which is preliminary data.</text>
</comment>
<reference evidence="2 3" key="1">
    <citation type="submission" date="2019-07" db="EMBL/GenBank/DDBJ databases">
        <title>Rufibacter sp. nov., isolated from lake sediment.</title>
        <authorList>
            <person name="Qu J.-H."/>
        </authorList>
    </citation>
    <scope>NUCLEOTIDE SEQUENCE [LARGE SCALE GENOMIC DNA]</scope>
    <source>
        <strain evidence="2 3">NBS58-1</strain>
    </source>
</reference>
<evidence type="ECO:0000256" key="1">
    <source>
        <dbReference type="SAM" id="SignalP"/>
    </source>
</evidence>
<evidence type="ECO:0000313" key="2">
    <source>
        <dbReference type="EMBL" id="KAA3439984.1"/>
    </source>
</evidence>
<dbReference type="RefSeq" id="WP_149089624.1">
    <property type="nucleotide sequence ID" value="NZ_VKKY01000001.1"/>
</dbReference>
<feature type="chain" id="PRO_5022813229" evidence="1">
    <location>
        <begin position="22"/>
        <end position="199"/>
    </location>
</feature>
<gene>
    <name evidence="2" type="ORF">FOA19_04765</name>
</gene>
<name>A0A5B6TH27_9BACT</name>
<evidence type="ECO:0000313" key="3">
    <source>
        <dbReference type="Proteomes" id="UP000324133"/>
    </source>
</evidence>
<sequence>MKKLFYTLLLLLLLLPGLSQGQDVSLAPDSIQSSPTVDSATGGTTTILRLSPPNGSLLGYSAGKGIVTPSFDRRISLRQEVEEKKESKVVLFLVGETVAGLVSSIGFAKNGAYWSAASLHVMSLGAFNGGKGPENKGTSWATFGMVNALAAHHYFVKPTSGAPVFWRNFIGLNAVALTSHVLDKVISRKKAKSATTFQD</sequence>
<proteinExistence type="predicted"/>
<organism evidence="2 3">
    <name type="scientific">Rufibacter hautae</name>
    <dbReference type="NCBI Taxonomy" id="2595005"/>
    <lineage>
        <taxon>Bacteria</taxon>
        <taxon>Pseudomonadati</taxon>
        <taxon>Bacteroidota</taxon>
        <taxon>Cytophagia</taxon>
        <taxon>Cytophagales</taxon>
        <taxon>Hymenobacteraceae</taxon>
        <taxon>Rufibacter</taxon>
    </lineage>
</organism>
<dbReference type="AlphaFoldDB" id="A0A5B6TH27"/>
<keyword evidence="3" id="KW-1185">Reference proteome</keyword>